<evidence type="ECO:0000256" key="3">
    <source>
        <dbReference type="ARBA" id="ARBA00015565"/>
    </source>
</evidence>
<accession>A0A2U0SL85</accession>
<comment type="subcellular location">
    <subcellularLocation>
        <location evidence="2">Cytoplasm</location>
    </subcellularLocation>
</comment>
<dbReference type="PROSITE" id="PS00372">
    <property type="entry name" value="PTS_EIIA_TYPE_2_HIS"/>
    <property type="match status" value="1"/>
</dbReference>
<dbReference type="PANTHER" id="PTHR30181:SF3">
    <property type="entry name" value="MULTIPHOSPHORYL TRANSFER PROTEIN"/>
    <property type="match status" value="1"/>
</dbReference>
<feature type="domain" description="PTS EIIA type-2" evidence="11">
    <location>
        <begin position="2"/>
        <end position="142"/>
    </location>
</feature>
<dbReference type="Pfam" id="PF00359">
    <property type="entry name" value="PTS_EIIA_2"/>
    <property type="match status" value="1"/>
</dbReference>
<organism evidence="13 14">
    <name type="scientific">Alitibacter langaaensis DSM 22999</name>
    <dbReference type="NCBI Taxonomy" id="1122935"/>
    <lineage>
        <taxon>Bacteria</taxon>
        <taxon>Pseudomonadati</taxon>
        <taxon>Pseudomonadota</taxon>
        <taxon>Gammaproteobacteria</taxon>
        <taxon>Pasteurellales</taxon>
        <taxon>Pasteurellaceae</taxon>
        <taxon>Alitibacter</taxon>
    </lineage>
</organism>
<dbReference type="InterPro" id="IPR050893">
    <property type="entry name" value="Sugar_PTS"/>
</dbReference>
<evidence type="ECO:0000256" key="1">
    <source>
        <dbReference type="ARBA" id="ARBA00003136"/>
    </source>
</evidence>
<evidence type="ECO:0000313" key="13">
    <source>
        <dbReference type="EMBL" id="PVX32101.1"/>
    </source>
</evidence>
<gene>
    <name evidence="13" type="ORF">C8D76_1154</name>
</gene>
<dbReference type="GO" id="GO:0016301">
    <property type="term" value="F:kinase activity"/>
    <property type="evidence" value="ECO:0007669"/>
    <property type="project" value="UniProtKB-KW"/>
</dbReference>
<dbReference type="InterPro" id="IPR002114">
    <property type="entry name" value="PTS_HPr_Ser_P_site"/>
</dbReference>
<dbReference type="PANTHER" id="PTHR30181">
    <property type="entry name" value="MANNITOL PERMEASE IIC COMPONENT"/>
    <property type="match status" value="1"/>
</dbReference>
<evidence type="ECO:0000256" key="7">
    <source>
        <dbReference type="ARBA" id="ARBA00022597"/>
    </source>
</evidence>
<dbReference type="GO" id="GO:0090563">
    <property type="term" value="F:protein-phosphocysteine-sugar phosphotransferase activity"/>
    <property type="evidence" value="ECO:0007669"/>
    <property type="project" value="TreeGrafter"/>
</dbReference>
<evidence type="ECO:0000256" key="2">
    <source>
        <dbReference type="ARBA" id="ARBA00004496"/>
    </source>
</evidence>
<dbReference type="CDD" id="cd00367">
    <property type="entry name" value="PTS-HPr_like"/>
    <property type="match status" value="2"/>
</dbReference>
<feature type="domain" description="HPr" evidence="12">
    <location>
        <begin position="287"/>
        <end position="377"/>
    </location>
</feature>
<evidence type="ECO:0000256" key="8">
    <source>
        <dbReference type="ARBA" id="ARBA00022679"/>
    </source>
</evidence>
<protein>
    <recommendedName>
        <fullName evidence="3">Multiphosphoryl transfer protein</fullName>
    </recommendedName>
</protein>
<dbReference type="NCBIfam" id="TIGR01003">
    <property type="entry name" value="PTS_HPr_family"/>
    <property type="match status" value="2"/>
</dbReference>
<dbReference type="SUPFAM" id="SSF55594">
    <property type="entry name" value="HPr-like"/>
    <property type="match status" value="2"/>
</dbReference>
<dbReference type="PROSITE" id="PS00369">
    <property type="entry name" value="PTS_HPR_HIS"/>
    <property type="match status" value="2"/>
</dbReference>
<proteinExistence type="predicted"/>
<comment type="function">
    <text evidence="1">The phosphoenolpyruvate-dependent sugar phosphotransferase system (sugar PTS), a major carbohydrate active transport system, catalyzes the phosphorylation of incoming sugar substrates concomitantly with their translocation across the cell membrane. The enzyme II FruAB PTS system is involved in fructose transport.</text>
</comment>
<dbReference type="AlphaFoldDB" id="A0A2U0SL85"/>
<evidence type="ECO:0000256" key="9">
    <source>
        <dbReference type="ARBA" id="ARBA00022683"/>
    </source>
</evidence>
<dbReference type="PRINTS" id="PR00107">
    <property type="entry name" value="PHOSPHOCPHPR"/>
</dbReference>
<evidence type="ECO:0000256" key="5">
    <source>
        <dbReference type="ARBA" id="ARBA00022490"/>
    </source>
</evidence>
<dbReference type="RefSeq" id="WP_116632323.1">
    <property type="nucleotide sequence ID" value="NZ_QENU01000015.1"/>
</dbReference>
<evidence type="ECO:0000313" key="14">
    <source>
        <dbReference type="Proteomes" id="UP000245909"/>
    </source>
</evidence>
<dbReference type="GO" id="GO:0009401">
    <property type="term" value="P:phosphoenolpyruvate-dependent sugar phosphotransferase system"/>
    <property type="evidence" value="ECO:0007669"/>
    <property type="project" value="UniProtKB-KW"/>
</dbReference>
<comment type="caution">
    <text evidence="13">The sequence shown here is derived from an EMBL/GenBank/DDBJ whole genome shotgun (WGS) entry which is preliminary data.</text>
</comment>
<dbReference type="Gene3D" id="3.30.1340.10">
    <property type="entry name" value="HPr-like"/>
    <property type="match status" value="2"/>
</dbReference>
<keyword evidence="8" id="KW-0808">Transferase</keyword>
<keyword evidence="7" id="KW-0762">Sugar transport</keyword>
<dbReference type="PIRSF" id="PIRSF000690">
    <property type="entry name" value="Fruc_PTS_diPryltransf"/>
    <property type="match status" value="1"/>
</dbReference>
<keyword evidence="6" id="KW-0597">Phosphoprotein</keyword>
<dbReference type="GO" id="GO:0005737">
    <property type="term" value="C:cytoplasm"/>
    <property type="evidence" value="ECO:0007669"/>
    <property type="project" value="UniProtKB-SubCell"/>
</dbReference>
<dbReference type="Proteomes" id="UP000245909">
    <property type="component" value="Unassembled WGS sequence"/>
</dbReference>
<evidence type="ECO:0000256" key="4">
    <source>
        <dbReference type="ARBA" id="ARBA00022448"/>
    </source>
</evidence>
<dbReference type="PROSITE" id="PS00589">
    <property type="entry name" value="PTS_HPR_SER"/>
    <property type="match status" value="2"/>
</dbReference>
<feature type="domain" description="HPr" evidence="12">
    <location>
        <begin position="415"/>
        <end position="504"/>
    </location>
</feature>
<evidence type="ECO:0000259" key="11">
    <source>
        <dbReference type="PROSITE" id="PS51094"/>
    </source>
</evidence>
<dbReference type="CDD" id="cd00211">
    <property type="entry name" value="PTS_IIA_fru"/>
    <property type="match status" value="1"/>
</dbReference>
<reference evidence="13 14" key="1">
    <citation type="submission" date="2018-05" db="EMBL/GenBank/DDBJ databases">
        <title>Genomic Encyclopedia of Type Strains, Phase IV (KMG-IV): sequencing the most valuable type-strain genomes for metagenomic binning, comparative biology and taxonomic classification.</title>
        <authorList>
            <person name="Goeker M."/>
        </authorList>
    </citation>
    <scope>NUCLEOTIDE SEQUENCE [LARGE SCALE GENOMIC DNA]</scope>
    <source>
        <strain evidence="13 14">DSM 22999</strain>
    </source>
</reference>
<dbReference type="InterPro" id="IPR002178">
    <property type="entry name" value="PTS_EIIA_type-2_dom"/>
</dbReference>
<dbReference type="InterPro" id="IPR000032">
    <property type="entry name" value="HPr-like"/>
</dbReference>
<keyword evidence="4" id="KW-0813">Transport</keyword>
<dbReference type="EMBL" id="QENU01000015">
    <property type="protein sequence ID" value="PVX32101.1"/>
    <property type="molecule type" value="Genomic_DNA"/>
</dbReference>
<dbReference type="PROSITE" id="PS51094">
    <property type="entry name" value="PTS_EIIA_TYPE_2"/>
    <property type="match status" value="1"/>
</dbReference>
<keyword evidence="5" id="KW-0963">Cytoplasm</keyword>
<dbReference type="Pfam" id="PF00381">
    <property type="entry name" value="PTS-HPr"/>
    <property type="match status" value="2"/>
</dbReference>
<dbReference type="InterPro" id="IPR001020">
    <property type="entry name" value="PTS_HPr_His_P_site"/>
</dbReference>
<dbReference type="OrthoDB" id="1640042at2"/>
<dbReference type="NCBIfam" id="NF008319">
    <property type="entry name" value="PRK11109.1"/>
    <property type="match status" value="1"/>
</dbReference>
<dbReference type="SUPFAM" id="SSF55804">
    <property type="entry name" value="Phoshotransferase/anion transport protein"/>
    <property type="match status" value="2"/>
</dbReference>
<evidence type="ECO:0000256" key="6">
    <source>
        <dbReference type="ARBA" id="ARBA00022553"/>
    </source>
</evidence>
<dbReference type="InterPro" id="IPR016258">
    <property type="entry name" value="FruB"/>
</dbReference>
<evidence type="ECO:0000256" key="10">
    <source>
        <dbReference type="ARBA" id="ARBA00022777"/>
    </source>
</evidence>
<keyword evidence="9" id="KW-0598">Phosphotransferase system</keyword>
<evidence type="ECO:0000259" key="12">
    <source>
        <dbReference type="PROSITE" id="PS51350"/>
    </source>
</evidence>
<name>A0A2U0SL85_9PAST</name>
<dbReference type="InterPro" id="IPR016152">
    <property type="entry name" value="PTrfase/Anion_transptr"/>
</dbReference>
<keyword evidence="14" id="KW-1185">Reference proteome</keyword>
<keyword evidence="10" id="KW-0418">Kinase</keyword>
<sequence length="504" mass="52765">MFNLPENNIHLAAQAATKTQAIELAAAALEQAGYVESGYLQGMLGREQQTSTFLGNGIAIPHGTLETRGMVKNTGVAVFQFPQGVEWGEDNIAYVVIGIAARSDEHLALLRQLTHVLGDEETAAKLATLNDVKKFRAILMGESEEFSVKADTISLDVDTQSLLTLTAINAGKLQEQSAVENAFVSEVISSAALPLAKGLWLTDSVNGNLKNAIAFSRPKAAFEHNGKSIQGVLTIAAKDDAINDALTRLLDENVQNTLLNGSSEQIVSVLNGGKVETVAASVQAASGVAGTFTLRNEHGLHARPSAVLVSAIKPFTAKITVENLTRGGSLVNAKSVMKIVALGASQGHRLRFVAEGEDAQAAIEAISQALTSGLGEDVSSFTPAEADSIETVGTAQAQSAVKSDKVSSQKNDDGAIEAIFTIINEHGLHARPSATLVNEVKKYNASVAVQNLDRNSQLVSAKSLMKIVALGVTKGQRLRFVATGEEAQKAIDGIGAAIAAGLGE</sequence>
<dbReference type="PROSITE" id="PS51350">
    <property type="entry name" value="PTS_HPR_DOM"/>
    <property type="match status" value="2"/>
</dbReference>
<dbReference type="GO" id="GO:0005886">
    <property type="term" value="C:plasma membrane"/>
    <property type="evidence" value="ECO:0007669"/>
    <property type="project" value="TreeGrafter"/>
</dbReference>
<dbReference type="NCBIfam" id="NF010351">
    <property type="entry name" value="PRK13779.1"/>
    <property type="match status" value="1"/>
</dbReference>
<dbReference type="Gene3D" id="3.40.930.10">
    <property type="entry name" value="Mannitol-specific EII, Chain A"/>
    <property type="match status" value="1"/>
</dbReference>
<dbReference type="InterPro" id="IPR035895">
    <property type="entry name" value="HPr-like_sf"/>
</dbReference>